<dbReference type="RefSeq" id="XP_013385857.1">
    <property type="nucleotide sequence ID" value="XM_013530403.1"/>
</dbReference>
<dbReference type="InParanoid" id="A0A1S3HIM7"/>
<protein>
    <submittedName>
        <fullName evidence="3">Solute carrier family 43 member 3-like</fullName>
    </submittedName>
</protein>
<dbReference type="OrthoDB" id="330047at2759"/>
<evidence type="ECO:0000256" key="1">
    <source>
        <dbReference type="SAM" id="Phobius"/>
    </source>
</evidence>
<keyword evidence="1" id="KW-0472">Membrane</keyword>
<keyword evidence="2" id="KW-1185">Reference proteome</keyword>
<accession>A0A1S3HIM7</accession>
<keyword evidence="1" id="KW-0812">Transmembrane</keyword>
<gene>
    <name evidence="3" type="primary">LOC106155518</name>
</gene>
<reference evidence="3" key="1">
    <citation type="submission" date="2025-08" db="UniProtKB">
        <authorList>
            <consortium name="RefSeq"/>
        </authorList>
    </citation>
    <scope>IDENTIFICATION</scope>
    <source>
        <tissue evidence="3">Gonads</tissue>
    </source>
</reference>
<organism evidence="2 3">
    <name type="scientific">Lingula anatina</name>
    <name type="common">Brachiopod</name>
    <name type="synonym">Lingula unguis</name>
    <dbReference type="NCBI Taxonomy" id="7574"/>
    <lineage>
        <taxon>Eukaryota</taxon>
        <taxon>Metazoa</taxon>
        <taxon>Spiralia</taxon>
        <taxon>Lophotrochozoa</taxon>
        <taxon>Brachiopoda</taxon>
        <taxon>Linguliformea</taxon>
        <taxon>Lingulata</taxon>
        <taxon>Lingulida</taxon>
        <taxon>Linguloidea</taxon>
        <taxon>Lingulidae</taxon>
        <taxon>Lingula</taxon>
    </lineage>
</organism>
<dbReference type="PANTHER" id="PTHR20765">
    <property type="entry name" value="SOLUTE CARRIER FAMILY 43 MEMBER 3-RELATED"/>
    <property type="match status" value="1"/>
</dbReference>
<feature type="transmembrane region" description="Helical" evidence="1">
    <location>
        <begin position="78"/>
        <end position="98"/>
    </location>
</feature>
<name>A0A1S3HIM7_LINAN</name>
<dbReference type="Proteomes" id="UP000085678">
    <property type="component" value="Unplaced"/>
</dbReference>
<dbReference type="GeneID" id="106155518"/>
<feature type="transmembrane region" description="Helical" evidence="1">
    <location>
        <begin position="170"/>
        <end position="189"/>
    </location>
</feature>
<dbReference type="AlphaFoldDB" id="A0A1S3HIM7"/>
<feature type="transmembrane region" description="Helical" evidence="1">
    <location>
        <begin position="33"/>
        <end position="58"/>
    </location>
</feature>
<sequence>MACKGENSVSKDAKSTASGSLGDTLVILKNPTFWILMLWYLCQETLIITYQGSFYTMINYYGNNIKNKVSTYTDVYSWFQVGSLFWALLTGLMLDKLVAGKTKQDKEGCFVVPFFLTVLTGFLVSIACIIPIVELQFVAILFHSLLKTGTHALHLTFMTSAFPKEHFGKALGTQLSIVYIFTFIELPVFSWYKHSLESDPLWLGVLFLGLCFTANCLPFYLLWRRCRTTKSDNYTPQ</sequence>
<dbReference type="SUPFAM" id="SSF103473">
    <property type="entry name" value="MFS general substrate transporter"/>
    <property type="match status" value="1"/>
</dbReference>
<keyword evidence="1" id="KW-1133">Transmembrane helix</keyword>
<proteinExistence type="predicted"/>
<dbReference type="InterPro" id="IPR036259">
    <property type="entry name" value="MFS_trans_sf"/>
</dbReference>
<evidence type="ECO:0000313" key="3">
    <source>
        <dbReference type="RefSeq" id="XP_013385857.1"/>
    </source>
</evidence>
<evidence type="ECO:0000313" key="2">
    <source>
        <dbReference type="Proteomes" id="UP000085678"/>
    </source>
</evidence>
<dbReference type="KEGG" id="lak:106155518"/>
<dbReference type="InterPro" id="IPR027197">
    <property type="entry name" value="SLC43A3"/>
</dbReference>
<dbReference type="Gene3D" id="1.20.1250.20">
    <property type="entry name" value="MFS general substrate transporter like domains"/>
    <property type="match status" value="1"/>
</dbReference>
<dbReference type="PANTHER" id="PTHR20765:SF1">
    <property type="entry name" value="EQUILIBRATIVE NUCLEOBASE TRANSPORTER 1"/>
    <property type="match status" value="1"/>
</dbReference>
<feature type="transmembrane region" description="Helical" evidence="1">
    <location>
        <begin position="201"/>
        <end position="223"/>
    </location>
</feature>
<feature type="transmembrane region" description="Helical" evidence="1">
    <location>
        <begin position="110"/>
        <end position="133"/>
    </location>
</feature>